<evidence type="ECO:0000259" key="1">
    <source>
        <dbReference type="PROSITE" id="PS50053"/>
    </source>
</evidence>
<dbReference type="InterPro" id="IPR000626">
    <property type="entry name" value="Ubiquitin-like_dom"/>
</dbReference>
<protein>
    <recommendedName>
        <fullName evidence="1">Ubiquitin-like domain-containing protein</fullName>
    </recommendedName>
</protein>
<proteinExistence type="predicted"/>
<dbReference type="InterPro" id="IPR029071">
    <property type="entry name" value="Ubiquitin-like_domsf"/>
</dbReference>
<dbReference type="AlphaFoldDB" id="A0A7S0P5H2"/>
<dbReference type="PROSITE" id="PS50053">
    <property type="entry name" value="UBIQUITIN_2"/>
    <property type="match status" value="1"/>
</dbReference>
<dbReference type="SUPFAM" id="SSF54236">
    <property type="entry name" value="Ubiquitin-like"/>
    <property type="match status" value="1"/>
</dbReference>
<dbReference type="EMBL" id="HBER01057791">
    <property type="protein sequence ID" value="CAD8553553.1"/>
    <property type="molecule type" value="Transcribed_RNA"/>
</dbReference>
<dbReference type="CDD" id="cd17039">
    <property type="entry name" value="Ubl_ubiquitin_like"/>
    <property type="match status" value="1"/>
</dbReference>
<name>A0A7S0P5H2_9EUKA</name>
<accession>A0A7S0P5H2</accession>
<evidence type="ECO:0000313" key="2">
    <source>
        <dbReference type="EMBL" id="CAD8553553.1"/>
    </source>
</evidence>
<dbReference type="Gene3D" id="3.10.20.90">
    <property type="entry name" value="Phosphatidylinositol 3-kinase Catalytic Subunit, Chain A, domain 1"/>
    <property type="match status" value="1"/>
</dbReference>
<dbReference type="SMART" id="SM00213">
    <property type="entry name" value="UBQ"/>
    <property type="match status" value="1"/>
</dbReference>
<sequence length="133" mass="14201">MDDLEGADHTSVQDVEIAPLQLEIRTLPKGGEAAGERITLAVPSDTLVGALKQRVCSQRTSERWDAANMNLILQGRFLAEERTLAECGLRDGDFLVATGMTSFTPSNKGSFAADVPIGGPTYALPAAQELERA</sequence>
<reference evidence="2" key="1">
    <citation type="submission" date="2021-01" db="EMBL/GenBank/DDBJ databases">
        <authorList>
            <person name="Corre E."/>
            <person name="Pelletier E."/>
            <person name="Niang G."/>
            <person name="Scheremetjew M."/>
            <person name="Finn R."/>
            <person name="Kale V."/>
            <person name="Holt S."/>
            <person name="Cochrane G."/>
            <person name="Meng A."/>
            <person name="Brown T."/>
            <person name="Cohen L."/>
        </authorList>
    </citation>
    <scope>NUCLEOTIDE SEQUENCE</scope>
    <source>
        <strain evidence="2">RCC1130</strain>
    </source>
</reference>
<gene>
    <name evidence="2" type="ORF">CLEP1334_LOCUS28844</name>
</gene>
<feature type="domain" description="Ubiquitin-like" evidence="1">
    <location>
        <begin position="20"/>
        <end position="95"/>
    </location>
</feature>
<dbReference type="Pfam" id="PF00240">
    <property type="entry name" value="ubiquitin"/>
    <property type="match status" value="1"/>
</dbReference>
<organism evidence="2">
    <name type="scientific">Calcidiscus leptoporus</name>
    <dbReference type="NCBI Taxonomy" id="127549"/>
    <lineage>
        <taxon>Eukaryota</taxon>
        <taxon>Haptista</taxon>
        <taxon>Haptophyta</taxon>
        <taxon>Prymnesiophyceae</taxon>
        <taxon>Coccolithales</taxon>
        <taxon>Calcidiscaceae</taxon>
        <taxon>Calcidiscus</taxon>
    </lineage>
</organism>